<feature type="chain" id="PRO_5002174747" description="Peptidase S53 activation domain-containing protein" evidence="1">
    <location>
        <begin position="25"/>
        <end position="158"/>
    </location>
</feature>
<sequence length="158" mass="16853">MISVTAVSAVTIIAFGTMIEPTLAGPAVGVADAAKIGLQAASVLRPSSSKQGGHKRDITEAQIDFLFHPCFKRSAENPPTINYDTATNSGDITNLPKECMQAFEVYNDEINSEQLGHAKVKITGTTSVHVDSIPRQFLNELKTKFGKPIAPLAAMPTN</sequence>
<keyword evidence="1" id="KW-0732">Signal</keyword>
<dbReference type="AlphaFoldDB" id="A0A0C3H9X2"/>
<gene>
    <name evidence="2" type="ORF">OIDMADRAFT_30766</name>
</gene>
<evidence type="ECO:0000256" key="1">
    <source>
        <dbReference type="SAM" id="SignalP"/>
    </source>
</evidence>
<reference evidence="2 3" key="1">
    <citation type="submission" date="2014-04" db="EMBL/GenBank/DDBJ databases">
        <authorList>
            <consortium name="DOE Joint Genome Institute"/>
            <person name="Kuo A."/>
            <person name="Martino E."/>
            <person name="Perotto S."/>
            <person name="Kohler A."/>
            <person name="Nagy L.G."/>
            <person name="Floudas D."/>
            <person name="Copeland A."/>
            <person name="Barry K.W."/>
            <person name="Cichocki N."/>
            <person name="Veneault-Fourrey C."/>
            <person name="LaButti K."/>
            <person name="Lindquist E.A."/>
            <person name="Lipzen A."/>
            <person name="Lundell T."/>
            <person name="Morin E."/>
            <person name="Murat C."/>
            <person name="Sun H."/>
            <person name="Tunlid A."/>
            <person name="Henrissat B."/>
            <person name="Grigoriev I.V."/>
            <person name="Hibbett D.S."/>
            <person name="Martin F."/>
            <person name="Nordberg H.P."/>
            <person name="Cantor M.N."/>
            <person name="Hua S.X."/>
        </authorList>
    </citation>
    <scope>NUCLEOTIDE SEQUENCE [LARGE SCALE GENOMIC DNA]</scope>
    <source>
        <strain evidence="2 3">Zn</strain>
    </source>
</reference>
<protein>
    <recommendedName>
        <fullName evidence="4">Peptidase S53 activation domain-containing protein</fullName>
    </recommendedName>
</protein>
<organism evidence="2 3">
    <name type="scientific">Oidiodendron maius (strain Zn)</name>
    <dbReference type="NCBI Taxonomy" id="913774"/>
    <lineage>
        <taxon>Eukaryota</taxon>
        <taxon>Fungi</taxon>
        <taxon>Dikarya</taxon>
        <taxon>Ascomycota</taxon>
        <taxon>Pezizomycotina</taxon>
        <taxon>Leotiomycetes</taxon>
        <taxon>Leotiomycetes incertae sedis</taxon>
        <taxon>Myxotrichaceae</taxon>
        <taxon>Oidiodendron</taxon>
    </lineage>
</organism>
<name>A0A0C3H9X2_OIDMZ</name>
<reference evidence="3" key="2">
    <citation type="submission" date="2015-01" db="EMBL/GenBank/DDBJ databases">
        <title>Evolutionary Origins and Diversification of the Mycorrhizal Mutualists.</title>
        <authorList>
            <consortium name="DOE Joint Genome Institute"/>
            <consortium name="Mycorrhizal Genomics Consortium"/>
            <person name="Kohler A."/>
            <person name="Kuo A."/>
            <person name="Nagy L.G."/>
            <person name="Floudas D."/>
            <person name="Copeland A."/>
            <person name="Barry K.W."/>
            <person name="Cichocki N."/>
            <person name="Veneault-Fourrey C."/>
            <person name="LaButti K."/>
            <person name="Lindquist E.A."/>
            <person name="Lipzen A."/>
            <person name="Lundell T."/>
            <person name="Morin E."/>
            <person name="Murat C."/>
            <person name="Riley R."/>
            <person name="Ohm R."/>
            <person name="Sun H."/>
            <person name="Tunlid A."/>
            <person name="Henrissat B."/>
            <person name="Grigoriev I.V."/>
            <person name="Hibbett D.S."/>
            <person name="Martin F."/>
        </authorList>
    </citation>
    <scope>NUCLEOTIDE SEQUENCE [LARGE SCALE GENOMIC DNA]</scope>
    <source>
        <strain evidence="3">Zn</strain>
    </source>
</reference>
<dbReference type="HOGENOM" id="CLU_1627589_0_0_1"/>
<dbReference type="Proteomes" id="UP000054321">
    <property type="component" value="Unassembled WGS sequence"/>
</dbReference>
<proteinExistence type="predicted"/>
<evidence type="ECO:0000313" key="2">
    <source>
        <dbReference type="EMBL" id="KIM99126.1"/>
    </source>
</evidence>
<keyword evidence="3" id="KW-1185">Reference proteome</keyword>
<dbReference type="InParanoid" id="A0A0C3H9X2"/>
<evidence type="ECO:0000313" key="3">
    <source>
        <dbReference type="Proteomes" id="UP000054321"/>
    </source>
</evidence>
<accession>A0A0C3H9X2</accession>
<feature type="signal peptide" evidence="1">
    <location>
        <begin position="1"/>
        <end position="24"/>
    </location>
</feature>
<evidence type="ECO:0008006" key="4">
    <source>
        <dbReference type="Google" id="ProtNLM"/>
    </source>
</evidence>
<dbReference type="EMBL" id="KN832879">
    <property type="protein sequence ID" value="KIM99126.1"/>
    <property type="molecule type" value="Genomic_DNA"/>
</dbReference>